<feature type="transmembrane region" description="Helical" evidence="9">
    <location>
        <begin position="449"/>
        <end position="469"/>
    </location>
</feature>
<dbReference type="NCBIfam" id="NF038066">
    <property type="entry name" value="MptB"/>
    <property type="match status" value="1"/>
</dbReference>
<keyword evidence="11" id="KW-1185">Reference proteome</keyword>
<name>A0ABT9B1T0_9ACTN</name>
<feature type="transmembrane region" description="Helical" evidence="9">
    <location>
        <begin position="351"/>
        <end position="369"/>
    </location>
</feature>
<dbReference type="GO" id="GO:0016757">
    <property type="term" value="F:glycosyltransferase activity"/>
    <property type="evidence" value="ECO:0007669"/>
    <property type="project" value="UniProtKB-KW"/>
</dbReference>
<evidence type="ECO:0000256" key="6">
    <source>
        <dbReference type="ARBA" id="ARBA00023136"/>
    </source>
</evidence>
<feature type="transmembrane region" description="Helical" evidence="9">
    <location>
        <begin position="227"/>
        <end position="253"/>
    </location>
</feature>
<evidence type="ECO:0000256" key="7">
    <source>
        <dbReference type="ARBA" id="ARBA00043987"/>
    </source>
</evidence>
<evidence type="ECO:0000313" key="10">
    <source>
        <dbReference type="EMBL" id="MDO7868643.1"/>
    </source>
</evidence>
<evidence type="ECO:0000256" key="3">
    <source>
        <dbReference type="ARBA" id="ARBA00022679"/>
    </source>
</evidence>
<keyword evidence="2 10" id="KW-0328">Glycosyltransferase</keyword>
<reference evidence="10 11" key="1">
    <citation type="submission" date="2023-07" db="EMBL/GenBank/DDBJ databases">
        <title>Nocardioides sp. nov WY-20 isolated from soil.</title>
        <authorList>
            <person name="Liu B."/>
            <person name="Wan Y."/>
        </authorList>
    </citation>
    <scope>NUCLEOTIDE SEQUENCE [LARGE SCALE GENOMIC DNA]</scope>
    <source>
        <strain evidence="10 11">WY-20</strain>
    </source>
</reference>
<evidence type="ECO:0000256" key="8">
    <source>
        <dbReference type="SAM" id="MobiDB-lite"/>
    </source>
</evidence>
<sequence length="492" mass="50809">MLLRGTTGSVLVLLGGLVIVPMPAGNPVLLALPWLRLLRHHDPHGRVLALGVVLTGLALLSWAWCSLLRTTGRLDDRAGVRLARSAVTTWSLPLVVAPPLFSRDGWSYAAQGMMTRLGISPYEHGPAVLTGPIVAAVDPQWMHTLTPYGPLPLALGSLAARVTGDPWLLVIADRLVALLGLALLAWAVPRMAAWAGTSPGWASAFVLASPLMLAHGVGGLHNDVLMVGLMAAALVVGVERSWVAGCLLGGLAAAVKVPGGLVCVPLLLASLPVGASFLRRCGRLVVGAALAGAVLVGVGLASGLGVGWVHGLSVPAVIDTPLSVPTELGDLLGRLSHHLGGPPHRRVLHSVRAVATAGSLLVVVLVALRGRTGNPRAGLRAALLLYGTLVLGLPAVQPWYLLWLLPFAAAAGMRRRTAAPVGALLVLGSLLAPLQSTFHVVYRQTVLDLVRLGMAVVVLAGCLVTVRAVRRRRPRDPGTASDGPAGGLAVGP</sequence>
<comment type="caution">
    <text evidence="10">The sequence shown here is derived from an EMBL/GenBank/DDBJ whole genome shotgun (WGS) entry which is preliminary data.</text>
</comment>
<dbReference type="RefSeq" id="WP_305028012.1">
    <property type="nucleotide sequence ID" value="NZ_JAUQTA010000001.1"/>
</dbReference>
<comment type="subcellular location">
    <subcellularLocation>
        <location evidence="1">Membrane</location>
        <topology evidence="1">Multi-pass membrane protein</topology>
    </subcellularLocation>
</comment>
<organism evidence="10 11">
    <name type="scientific">Nocardioides jiangxiensis</name>
    <dbReference type="NCBI Taxonomy" id="3064524"/>
    <lineage>
        <taxon>Bacteria</taxon>
        <taxon>Bacillati</taxon>
        <taxon>Actinomycetota</taxon>
        <taxon>Actinomycetes</taxon>
        <taxon>Propionibacteriales</taxon>
        <taxon>Nocardioidaceae</taxon>
        <taxon>Nocardioides</taxon>
    </lineage>
</organism>
<evidence type="ECO:0000256" key="9">
    <source>
        <dbReference type="SAM" id="Phobius"/>
    </source>
</evidence>
<feature type="transmembrane region" description="Helical" evidence="9">
    <location>
        <begin position="285"/>
        <end position="309"/>
    </location>
</feature>
<keyword evidence="3" id="KW-0808">Transferase</keyword>
<dbReference type="EMBL" id="JAUQTA010000001">
    <property type="protein sequence ID" value="MDO7868643.1"/>
    <property type="molecule type" value="Genomic_DNA"/>
</dbReference>
<keyword evidence="4 9" id="KW-0812">Transmembrane</keyword>
<evidence type="ECO:0000256" key="1">
    <source>
        <dbReference type="ARBA" id="ARBA00004141"/>
    </source>
</evidence>
<comment type="similarity">
    <text evidence="7">Belongs to the MptA/B family.</text>
</comment>
<keyword evidence="5 9" id="KW-1133">Transmembrane helix</keyword>
<dbReference type="Pfam" id="PF26314">
    <property type="entry name" value="MptA_B_family"/>
    <property type="match status" value="1"/>
</dbReference>
<feature type="transmembrane region" description="Helical" evidence="9">
    <location>
        <begin position="200"/>
        <end position="220"/>
    </location>
</feature>
<feature type="transmembrane region" description="Helical" evidence="9">
    <location>
        <begin position="167"/>
        <end position="188"/>
    </location>
</feature>
<feature type="transmembrane region" description="Helical" evidence="9">
    <location>
        <begin position="381"/>
        <end position="401"/>
    </location>
</feature>
<evidence type="ECO:0000313" key="11">
    <source>
        <dbReference type="Proteomes" id="UP001233314"/>
    </source>
</evidence>
<proteinExistence type="inferred from homology"/>
<feature type="transmembrane region" description="Helical" evidence="9">
    <location>
        <begin position="259"/>
        <end position="278"/>
    </location>
</feature>
<feature type="region of interest" description="Disordered" evidence="8">
    <location>
        <begin position="473"/>
        <end position="492"/>
    </location>
</feature>
<accession>A0ABT9B1T0</accession>
<keyword evidence="6 9" id="KW-0472">Membrane</keyword>
<gene>
    <name evidence="10" type="primary">mptB</name>
    <name evidence="10" type="ORF">Q5722_09710</name>
</gene>
<evidence type="ECO:0000256" key="4">
    <source>
        <dbReference type="ARBA" id="ARBA00022692"/>
    </source>
</evidence>
<feature type="transmembrane region" description="Helical" evidence="9">
    <location>
        <begin position="47"/>
        <end position="67"/>
    </location>
</feature>
<evidence type="ECO:0000256" key="2">
    <source>
        <dbReference type="ARBA" id="ARBA00022676"/>
    </source>
</evidence>
<protein>
    <submittedName>
        <fullName evidence="10">Polyprenol phosphomannose-dependent alpha 1,6 mannosyltransferase MptB</fullName>
    </submittedName>
</protein>
<dbReference type="Proteomes" id="UP001233314">
    <property type="component" value="Unassembled WGS sequence"/>
</dbReference>
<evidence type="ECO:0000256" key="5">
    <source>
        <dbReference type="ARBA" id="ARBA00022989"/>
    </source>
</evidence>
<dbReference type="InterPro" id="IPR049829">
    <property type="entry name" value="MptA/B-like"/>
</dbReference>
<feature type="transmembrane region" description="Helical" evidence="9">
    <location>
        <begin position="421"/>
        <end position="442"/>
    </location>
</feature>